<sequence>MDEEGSNWQDRCERYFTSLTDSDKQRQRDKKLKDKMDEDCWKKLTEKTDKSKRKKKVQYWFRALDIHGLHFAGSVRNSLECVVWVLLTIIACGALSFLLYLTVNGYLNQNNYLELKMSSMTYKNHPPTFVTVCNLNLFRKSSLLANQGRFSKLVNINSGVFSPQPVTSTEQLMKNSDIWSILKNSGVLSYASQLDQDFLPYSGMITSDDWGSLYGASMKYGFGVWTEAVRPTLLELKLLGHKPSDMIVECFTGTGGLCQLSVTEDTRTNLGNCATFNVSDNIDKIALILNSEPFESIPVLTANNGLSVQVYSKDSYFRKPKQHIISPGKHLIIENKKVTSITREKDCLKSTGSSDQQCEENCKDSLTFKYCQCHTDGTQNTQCRVNDKFEYVCSRIVEKLFNMELLNCKCKPECREIRYETASSTIPWPSSQHLEHLESLLRHKNFNKSAITSSLSYVTINLEPEVFEELKEEQVITLLDLLSRVGGLSAFVVGISILSVFQCFWLLIKLCFHAVISRRSDSGGEIENLADSDITSITWQAYKDKNNQQPRQPRFAFQQDFGNGLQRNGSRRSYLEPIEEERKRDYTGADLNRDHVLEDQLFSHPWERTGHRRPYSTVINSNRTTGGEFPLFNYVDNRSNSPLPRCSTPDNSDYRSTARLVPADGDVTLYPPKHKMMSPGDAIKSFGSSSSKYQYSGPFYL</sequence>
<evidence type="ECO:0000256" key="2">
    <source>
        <dbReference type="ARBA" id="ARBA00022448"/>
    </source>
</evidence>
<evidence type="ECO:0000256" key="12">
    <source>
        <dbReference type="SAM" id="Phobius"/>
    </source>
</evidence>
<dbReference type="EMBL" id="UYJE01000983">
    <property type="protein sequence ID" value="VDH98208.1"/>
    <property type="molecule type" value="Genomic_DNA"/>
</dbReference>
<evidence type="ECO:0000256" key="7">
    <source>
        <dbReference type="ARBA" id="ARBA00023065"/>
    </source>
</evidence>
<gene>
    <name evidence="13" type="ORF">MGAL_10B035764</name>
</gene>
<keyword evidence="5 12" id="KW-1133">Transmembrane helix</keyword>
<accession>A0A8B6C275</accession>
<protein>
    <submittedName>
        <fullName evidence="13">Uncharacterized protein</fullName>
    </submittedName>
</protein>
<dbReference type="Pfam" id="PF00858">
    <property type="entry name" value="ASC"/>
    <property type="match status" value="1"/>
</dbReference>
<comment type="subcellular location">
    <subcellularLocation>
        <location evidence="1">Membrane</location>
        <topology evidence="1">Multi-pass membrane protein</topology>
    </subcellularLocation>
</comment>
<dbReference type="PRINTS" id="PR01078">
    <property type="entry name" value="AMINACHANNEL"/>
</dbReference>
<keyword evidence="4 11" id="KW-0812">Transmembrane</keyword>
<dbReference type="AlphaFoldDB" id="A0A8B6C275"/>
<proteinExistence type="inferred from homology"/>
<keyword evidence="14" id="KW-1185">Reference proteome</keyword>
<feature type="transmembrane region" description="Helical" evidence="12">
    <location>
        <begin position="82"/>
        <end position="107"/>
    </location>
</feature>
<keyword evidence="3 11" id="KW-0894">Sodium channel</keyword>
<evidence type="ECO:0000256" key="11">
    <source>
        <dbReference type="RuleBase" id="RU000679"/>
    </source>
</evidence>
<dbReference type="PANTHER" id="PTHR11690:SF248">
    <property type="entry name" value="PICKPOCKET 17, ISOFORM A"/>
    <property type="match status" value="1"/>
</dbReference>
<reference evidence="13" key="1">
    <citation type="submission" date="2018-11" db="EMBL/GenBank/DDBJ databases">
        <authorList>
            <person name="Alioto T."/>
            <person name="Alioto T."/>
        </authorList>
    </citation>
    <scope>NUCLEOTIDE SEQUENCE</scope>
</reference>
<keyword evidence="6" id="KW-0915">Sodium</keyword>
<evidence type="ECO:0000256" key="10">
    <source>
        <dbReference type="ARBA" id="ARBA00023303"/>
    </source>
</evidence>
<dbReference type="OrthoDB" id="6081225at2759"/>
<keyword evidence="7 11" id="KW-0406">Ion transport</keyword>
<evidence type="ECO:0000256" key="8">
    <source>
        <dbReference type="ARBA" id="ARBA00023136"/>
    </source>
</evidence>
<evidence type="ECO:0000256" key="3">
    <source>
        <dbReference type="ARBA" id="ARBA00022461"/>
    </source>
</evidence>
<dbReference type="Proteomes" id="UP000596742">
    <property type="component" value="Unassembled WGS sequence"/>
</dbReference>
<name>A0A8B6C275_MYTGA</name>
<evidence type="ECO:0000313" key="14">
    <source>
        <dbReference type="Proteomes" id="UP000596742"/>
    </source>
</evidence>
<evidence type="ECO:0000256" key="6">
    <source>
        <dbReference type="ARBA" id="ARBA00023053"/>
    </source>
</evidence>
<dbReference type="Gene3D" id="1.10.287.770">
    <property type="entry name" value="YojJ-like"/>
    <property type="match status" value="1"/>
</dbReference>
<organism evidence="13 14">
    <name type="scientific">Mytilus galloprovincialis</name>
    <name type="common">Mediterranean mussel</name>
    <dbReference type="NCBI Taxonomy" id="29158"/>
    <lineage>
        <taxon>Eukaryota</taxon>
        <taxon>Metazoa</taxon>
        <taxon>Spiralia</taxon>
        <taxon>Lophotrochozoa</taxon>
        <taxon>Mollusca</taxon>
        <taxon>Bivalvia</taxon>
        <taxon>Autobranchia</taxon>
        <taxon>Pteriomorphia</taxon>
        <taxon>Mytilida</taxon>
        <taxon>Mytiloidea</taxon>
        <taxon>Mytilidae</taxon>
        <taxon>Mytilinae</taxon>
        <taxon>Mytilus</taxon>
    </lineage>
</organism>
<dbReference type="GO" id="GO:0015280">
    <property type="term" value="F:ligand-gated sodium channel activity"/>
    <property type="evidence" value="ECO:0007669"/>
    <property type="project" value="TreeGrafter"/>
</dbReference>
<dbReference type="GO" id="GO:0005886">
    <property type="term" value="C:plasma membrane"/>
    <property type="evidence" value="ECO:0007669"/>
    <property type="project" value="TreeGrafter"/>
</dbReference>
<evidence type="ECO:0000256" key="5">
    <source>
        <dbReference type="ARBA" id="ARBA00022989"/>
    </source>
</evidence>
<comment type="caution">
    <text evidence="13">The sequence shown here is derived from an EMBL/GenBank/DDBJ whole genome shotgun (WGS) entry which is preliminary data.</text>
</comment>
<keyword evidence="8 12" id="KW-0472">Membrane</keyword>
<evidence type="ECO:0000256" key="9">
    <source>
        <dbReference type="ARBA" id="ARBA00023201"/>
    </source>
</evidence>
<evidence type="ECO:0000256" key="1">
    <source>
        <dbReference type="ARBA" id="ARBA00004141"/>
    </source>
</evidence>
<keyword evidence="2 11" id="KW-0813">Transport</keyword>
<dbReference type="InterPro" id="IPR001873">
    <property type="entry name" value="ENaC"/>
</dbReference>
<keyword evidence="10 11" id="KW-0407">Ion channel</keyword>
<comment type="similarity">
    <text evidence="11">Belongs to the amiloride-sensitive sodium channel (TC 1.A.6) family.</text>
</comment>
<feature type="transmembrane region" description="Helical" evidence="12">
    <location>
        <begin position="488"/>
        <end position="508"/>
    </location>
</feature>
<dbReference type="PANTHER" id="PTHR11690">
    <property type="entry name" value="AMILORIDE-SENSITIVE SODIUM CHANNEL-RELATED"/>
    <property type="match status" value="1"/>
</dbReference>
<evidence type="ECO:0000256" key="4">
    <source>
        <dbReference type="ARBA" id="ARBA00022692"/>
    </source>
</evidence>
<keyword evidence="9 11" id="KW-0739">Sodium transport</keyword>
<evidence type="ECO:0000313" key="13">
    <source>
        <dbReference type="EMBL" id="VDH98208.1"/>
    </source>
</evidence>